<gene>
    <name evidence="4" type="ORF">SAMN05421640_1749</name>
</gene>
<comment type="similarity">
    <text evidence="1 2">Belongs to the small heat shock protein (HSP20) family.</text>
</comment>
<reference evidence="4 5" key="1">
    <citation type="submission" date="2017-06" db="EMBL/GenBank/DDBJ databases">
        <authorList>
            <person name="Kim H.J."/>
            <person name="Triplett B.A."/>
        </authorList>
    </citation>
    <scope>NUCLEOTIDE SEQUENCE [LARGE SCALE GENOMIC DNA]</scope>
    <source>
        <strain evidence="4 5">DSM 19307</strain>
    </source>
</reference>
<proteinExistence type="inferred from homology"/>
<dbReference type="PANTHER" id="PTHR11527">
    <property type="entry name" value="HEAT-SHOCK PROTEIN 20 FAMILY MEMBER"/>
    <property type="match status" value="1"/>
</dbReference>
<evidence type="ECO:0000259" key="3">
    <source>
        <dbReference type="PROSITE" id="PS01031"/>
    </source>
</evidence>
<sequence length="142" mass="16377">MGLIKYNTNDYRPTSFRSFVDRFFNDEFVGGSVPTFSPKVDIAETEKQFEVQLHVPGMKKGDFNIDLNADQITVSGERKFENEKNEKNYHSVESYYGSFSRTFYLPDVINKDKVDASYQDGILIITLPKDEKKVTKKQIAVK</sequence>
<dbReference type="InterPro" id="IPR008978">
    <property type="entry name" value="HSP20-like_chaperone"/>
</dbReference>
<accession>A0A239INJ8</accession>
<evidence type="ECO:0000313" key="4">
    <source>
        <dbReference type="EMBL" id="SNS95121.1"/>
    </source>
</evidence>
<dbReference type="Proteomes" id="UP000198393">
    <property type="component" value="Unassembled WGS sequence"/>
</dbReference>
<dbReference type="Pfam" id="PF00011">
    <property type="entry name" value="HSP20"/>
    <property type="match status" value="1"/>
</dbReference>
<protein>
    <submittedName>
        <fullName evidence="4">Heat shock protein Hsp20</fullName>
    </submittedName>
</protein>
<feature type="domain" description="SHSP" evidence="3">
    <location>
        <begin position="31"/>
        <end position="142"/>
    </location>
</feature>
<dbReference type="EMBL" id="FZPD01000003">
    <property type="protein sequence ID" value="SNS95121.1"/>
    <property type="molecule type" value="Genomic_DNA"/>
</dbReference>
<name>A0A239INJ8_EKHLU</name>
<dbReference type="OrthoDB" id="9814487at2"/>
<keyword evidence="4" id="KW-0346">Stress response</keyword>
<evidence type="ECO:0000313" key="5">
    <source>
        <dbReference type="Proteomes" id="UP000198393"/>
    </source>
</evidence>
<dbReference type="SUPFAM" id="SSF49764">
    <property type="entry name" value="HSP20-like chaperones"/>
    <property type="match status" value="1"/>
</dbReference>
<dbReference type="InterPro" id="IPR002068">
    <property type="entry name" value="A-crystallin/Hsp20_dom"/>
</dbReference>
<evidence type="ECO:0000256" key="2">
    <source>
        <dbReference type="RuleBase" id="RU003616"/>
    </source>
</evidence>
<keyword evidence="5" id="KW-1185">Reference proteome</keyword>
<dbReference type="CDD" id="cd06464">
    <property type="entry name" value="ACD_sHsps-like"/>
    <property type="match status" value="1"/>
</dbReference>
<dbReference type="PROSITE" id="PS01031">
    <property type="entry name" value="SHSP"/>
    <property type="match status" value="1"/>
</dbReference>
<dbReference type="InterPro" id="IPR031107">
    <property type="entry name" value="Small_HSP"/>
</dbReference>
<evidence type="ECO:0000256" key="1">
    <source>
        <dbReference type="PROSITE-ProRule" id="PRU00285"/>
    </source>
</evidence>
<dbReference type="RefSeq" id="WP_089356492.1">
    <property type="nucleotide sequence ID" value="NZ_FZPD01000003.1"/>
</dbReference>
<organism evidence="4 5">
    <name type="scientific">Ekhidna lutea</name>
    <dbReference type="NCBI Taxonomy" id="447679"/>
    <lineage>
        <taxon>Bacteria</taxon>
        <taxon>Pseudomonadati</taxon>
        <taxon>Bacteroidota</taxon>
        <taxon>Cytophagia</taxon>
        <taxon>Cytophagales</taxon>
        <taxon>Reichenbachiellaceae</taxon>
        <taxon>Ekhidna</taxon>
    </lineage>
</organism>
<dbReference type="Gene3D" id="2.60.40.790">
    <property type="match status" value="1"/>
</dbReference>
<dbReference type="AlphaFoldDB" id="A0A239INJ8"/>